<sequence length="392" mass="44297">MKPLKAIKPHLFTSLTLLMCVVINAQDASNLGCDTETPQETLAYINSIKPQIKYLEQEYKKLNSTKKHQPEKTEHPIPIKFHIIRNSEGTEGLTSSEVESALENLNSIYAETFFKFFAFEDINFINQSDYFEFKKGDEKAFISAHYEPNIINIYFINYIENASGNSICGYSINDENKHIIVMKNLCALNDSSLAHEMGHIFSLSHTHGPSNTKLTTELVDGSNCDTDGDGICDTPADPMLSLANVNNFCEYTGTLTDAHGAVFTPDTHNIMSYSRKACRTSFSPMQLARMYAYFQSTKENFINSEKQANSKPNEDAETHLRIYPNPIKDGSLQININTSDDLHYFITNIQGQRLQTGRIQNNQIDVSILPAGSYVLFINHSNNQIIKRFIKQ</sequence>
<dbReference type="Proteomes" id="UP000308713">
    <property type="component" value="Unassembled WGS sequence"/>
</dbReference>
<organism evidence="5 6">
    <name type="scientific">Allotamlana fucoidanivorans</name>
    <dbReference type="NCBI Taxonomy" id="2583814"/>
    <lineage>
        <taxon>Bacteria</taxon>
        <taxon>Pseudomonadati</taxon>
        <taxon>Bacteroidota</taxon>
        <taxon>Flavobacteriia</taxon>
        <taxon>Flavobacteriales</taxon>
        <taxon>Flavobacteriaceae</taxon>
        <taxon>Allotamlana</taxon>
    </lineage>
</organism>
<reference evidence="5 6" key="1">
    <citation type="submission" date="2019-05" db="EMBL/GenBank/DDBJ databases">
        <title>Tamlana fucoidanivorans sp. nov., isolated from the surface of algae collected from Fujian province in China.</title>
        <authorList>
            <person name="Li J."/>
        </authorList>
    </citation>
    <scope>NUCLEOTIDE SEQUENCE [LARGE SCALE GENOMIC DNA]</scope>
    <source>
        <strain evidence="5 6">CW2-9</strain>
    </source>
</reference>
<dbReference type="GO" id="GO:0008237">
    <property type="term" value="F:metallopeptidase activity"/>
    <property type="evidence" value="ECO:0007669"/>
    <property type="project" value="InterPro"/>
</dbReference>
<feature type="chain" id="PRO_5022813714" evidence="2">
    <location>
        <begin position="26"/>
        <end position="392"/>
    </location>
</feature>
<evidence type="ECO:0000256" key="2">
    <source>
        <dbReference type="SAM" id="SignalP"/>
    </source>
</evidence>
<evidence type="ECO:0000313" key="6">
    <source>
        <dbReference type="Proteomes" id="UP000308713"/>
    </source>
</evidence>
<dbReference type="NCBIfam" id="TIGR04183">
    <property type="entry name" value="Por_Secre_tail"/>
    <property type="match status" value="1"/>
</dbReference>
<evidence type="ECO:0000259" key="3">
    <source>
        <dbReference type="Pfam" id="PF05572"/>
    </source>
</evidence>
<dbReference type="InterPro" id="IPR026444">
    <property type="entry name" value="Secre_tail"/>
</dbReference>
<keyword evidence="1 2" id="KW-0732">Signal</keyword>
<accession>A0A5C4SLM9</accession>
<dbReference type="AlphaFoldDB" id="A0A5C4SLM9"/>
<dbReference type="InterPro" id="IPR024079">
    <property type="entry name" value="MetalloPept_cat_dom_sf"/>
</dbReference>
<feature type="domain" description="Peptidase M43 pregnancy-associated plasma-A" evidence="3">
    <location>
        <begin position="188"/>
        <end position="292"/>
    </location>
</feature>
<dbReference type="Pfam" id="PF18962">
    <property type="entry name" value="Por_Secre_tail"/>
    <property type="match status" value="1"/>
</dbReference>
<proteinExistence type="predicted"/>
<dbReference type="SUPFAM" id="SSF55486">
    <property type="entry name" value="Metalloproteases ('zincins'), catalytic domain"/>
    <property type="match status" value="1"/>
</dbReference>
<dbReference type="InterPro" id="IPR008754">
    <property type="entry name" value="Peptidase_M43"/>
</dbReference>
<evidence type="ECO:0000259" key="4">
    <source>
        <dbReference type="Pfam" id="PF18962"/>
    </source>
</evidence>
<dbReference type="Gene3D" id="3.40.390.10">
    <property type="entry name" value="Collagenase (Catalytic Domain)"/>
    <property type="match status" value="1"/>
</dbReference>
<feature type="signal peptide" evidence="2">
    <location>
        <begin position="1"/>
        <end position="25"/>
    </location>
</feature>
<evidence type="ECO:0000256" key="1">
    <source>
        <dbReference type="ARBA" id="ARBA00022729"/>
    </source>
</evidence>
<dbReference type="Pfam" id="PF05572">
    <property type="entry name" value="Peptidase_M43"/>
    <property type="match status" value="1"/>
</dbReference>
<dbReference type="EMBL" id="VDCS01000007">
    <property type="protein sequence ID" value="TNJ44569.1"/>
    <property type="molecule type" value="Genomic_DNA"/>
</dbReference>
<comment type="caution">
    <text evidence="5">The sequence shown here is derived from an EMBL/GenBank/DDBJ whole genome shotgun (WGS) entry which is preliminary data.</text>
</comment>
<feature type="domain" description="Secretion system C-terminal sorting" evidence="4">
    <location>
        <begin position="322"/>
        <end position="390"/>
    </location>
</feature>
<name>A0A5C4SLM9_9FLAO</name>
<gene>
    <name evidence="5" type="ORF">FGF67_07945</name>
</gene>
<keyword evidence="6" id="KW-1185">Reference proteome</keyword>
<evidence type="ECO:0000313" key="5">
    <source>
        <dbReference type="EMBL" id="TNJ44569.1"/>
    </source>
</evidence>
<protein>
    <submittedName>
        <fullName evidence="5">T9SS type A sorting domain-containing protein</fullName>
    </submittedName>
</protein>